<dbReference type="AlphaFoldDB" id="A0AAV4M5M8"/>
<sequence length="165" mass="18349">MAASTTILLDPTACLDVLDRWSLEEAASIPAAYITAYIALVERVRLCTGEAVLVQGGGDWTGCVDVILNEFSSDQIMLSQRLINERGRFVNIGRSDGTQTMVPWNLLKFAEYHTVCLNEFVDDPEAVMALLREGVSSGRFSRCPEQCLTGMKWKKHSVFQQKAFP</sequence>
<dbReference type="EMBL" id="BPLR01001896">
    <property type="protein sequence ID" value="GIX67726.1"/>
    <property type="molecule type" value="Genomic_DNA"/>
</dbReference>
<dbReference type="SUPFAM" id="SSF51735">
    <property type="entry name" value="NAD(P)-binding Rossmann-fold domains"/>
    <property type="match status" value="1"/>
</dbReference>
<evidence type="ECO:0000313" key="1">
    <source>
        <dbReference type="EMBL" id="GIX67726.1"/>
    </source>
</evidence>
<dbReference type="Gene3D" id="3.90.180.10">
    <property type="entry name" value="Medium-chain alcohol dehydrogenases, catalytic domain"/>
    <property type="match status" value="2"/>
</dbReference>
<dbReference type="Proteomes" id="UP001054945">
    <property type="component" value="Unassembled WGS sequence"/>
</dbReference>
<proteinExistence type="predicted"/>
<protein>
    <submittedName>
        <fullName evidence="1">Uncharacterized protein</fullName>
    </submittedName>
</protein>
<reference evidence="1 2" key="1">
    <citation type="submission" date="2021-06" db="EMBL/GenBank/DDBJ databases">
        <title>Caerostris extrusa draft genome.</title>
        <authorList>
            <person name="Kono N."/>
            <person name="Arakawa K."/>
        </authorList>
    </citation>
    <scope>NUCLEOTIDE SEQUENCE [LARGE SCALE GENOMIC DNA]</scope>
</reference>
<organism evidence="1 2">
    <name type="scientific">Caerostris extrusa</name>
    <name type="common">Bark spider</name>
    <name type="synonym">Caerostris bankana</name>
    <dbReference type="NCBI Taxonomy" id="172846"/>
    <lineage>
        <taxon>Eukaryota</taxon>
        <taxon>Metazoa</taxon>
        <taxon>Ecdysozoa</taxon>
        <taxon>Arthropoda</taxon>
        <taxon>Chelicerata</taxon>
        <taxon>Arachnida</taxon>
        <taxon>Araneae</taxon>
        <taxon>Araneomorphae</taxon>
        <taxon>Entelegynae</taxon>
        <taxon>Araneoidea</taxon>
        <taxon>Araneidae</taxon>
        <taxon>Caerostris</taxon>
    </lineage>
</organism>
<comment type="caution">
    <text evidence="1">The sequence shown here is derived from an EMBL/GenBank/DDBJ whole genome shotgun (WGS) entry which is preliminary data.</text>
</comment>
<keyword evidence="2" id="KW-1185">Reference proteome</keyword>
<evidence type="ECO:0000313" key="2">
    <source>
        <dbReference type="Proteomes" id="UP001054945"/>
    </source>
</evidence>
<gene>
    <name evidence="1" type="ORF">CEXT_56011</name>
</gene>
<name>A0AAV4M5M8_CAEEX</name>
<dbReference type="InterPro" id="IPR036291">
    <property type="entry name" value="NAD(P)-bd_dom_sf"/>
</dbReference>
<accession>A0AAV4M5M8</accession>